<name>A0AAD8BRB0_BIOPF</name>
<reference evidence="2" key="2">
    <citation type="submission" date="2023-04" db="EMBL/GenBank/DDBJ databases">
        <authorList>
            <person name="Bu L."/>
            <person name="Lu L."/>
            <person name="Laidemitt M.R."/>
            <person name="Zhang S.M."/>
            <person name="Mutuku M."/>
            <person name="Mkoji G."/>
            <person name="Steinauer M."/>
            <person name="Loker E.S."/>
        </authorList>
    </citation>
    <scope>NUCLEOTIDE SEQUENCE</scope>
    <source>
        <strain evidence="2">KasaAsao</strain>
        <tissue evidence="2">Whole Snail</tissue>
    </source>
</reference>
<evidence type="ECO:0000313" key="3">
    <source>
        <dbReference type="Proteomes" id="UP001233172"/>
    </source>
</evidence>
<protein>
    <submittedName>
        <fullName evidence="2">Uncharacterized protein</fullName>
    </submittedName>
</protein>
<evidence type="ECO:0000313" key="2">
    <source>
        <dbReference type="EMBL" id="KAK0059146.1"/>
    </source>
</evidence>
<accession>A0AAD8BRB0</accession>
<proteinExistence type="predicted"/>
<gene>
    <name evidence="2" type="ORF">Bpfe_011487</name>
</gene>
<dbReference type="EMBL" id="JASAOG010000044">
    <property type="protein sequence ID" value="KAK0059146.1"/>
    <property type="molecule type" value="Genomic_DNA"/>
</dbReference>
<comment type="caution">
    <text evidence="2">The sequence shown here is derived from an EMBL/GenBank/DDBJ whole genome shotgun (WGS) entry which is preliminary data.</text>
</comment>
<sequence length="205" mass="22610">MHEYPGGTKLVLLRSINLKYRTMFDYAVGDSIQATPTAQNNAQSDFECQVGDTKVNTAKGAQDREKNMQTIMTELSRVCSSDFQCQADMNSSDFQCQVKSDQAEGTKPMEMSLPPEHSNRPANKCRTQSKATETRGYTKMSSSASQCNILTSSTSADFQCQAGKGFWDSPHKIKVSASADFQCQASVAQLDFQCQFNDNASCQDQ</sequence>
<evidence type="ECO:0000256" key="1">
    <source>
        <dbReference type="SAM" id="MobiDB-lite"/>
    </source>
</evidence>
<reference evidence="2" key="1">
    <citation type="journal article" date="2023" name="PLoS Negl. Trop. Dis.">
        <title>A genome sequence for Biomphalaria pfeifferi, the major vector snail for the human-infecting parasite Schistosoma mansoni.</title>
        <authorList>
            <person name="Bu L."/>
            <person name="Lu L."/>
            <person name="Laidemitt M.R."/>
            <person name="Zhang S.M."/>
            <person name="Mutuku M."/>
            <person name="Mkoji G."/>
            <person name="Steinauer M."/>
            <person name="Loker E.S."/>
        </authorList>
    </citation>
    <scope>NUCLEOTIDE SEQUENCE</scope>
    <source>
        <strain evidence="2">KasaAsao</strain>
    </source>
</reference>
<organism evidence="2 3">
    <name type="scientific">Biomphalaria pfeifferi</name>
    <name type="common">Bloodfluke planorb</name>
    <name type="synonym">Freshwater snail</name>
    <dbReference type="NCBI Taxonomy" id="112525"/>
    <lineage>
        <taxon>Eukaryota</taxon>
        <taxon>Metazoa</taxon>
        <taxon>Spiralia</taxon>
        <taxon>Lophotrochozoa</taxon>
        <taxon>Mollusca</taxon>
        <taxon>Gastropoda</taxon>
        <taxon>Heterobranchia</taxon>
        <taxon>Euthyneura</taxon>
        <taxon>Panpulmonata</taxon>
        <taxon>Hygrophila</taxon>
        <taxon>Lymnaeoidea</taxon>
        <taxon>Planorbidae</taxon>
        <taxon>Biomphalaria</taxon>
    </lineage>
</organism>
<dbReference type="AlphaFoldDB" id="A0AAD8BRB0"/>
<keyword evidence="3" id="KW-1185">Reference proteome</keyword>
<dbReference type="Proteomes" id="UP001233172">
    <property type="component" value="Unassembled WGS sequence"/>
</dbReference>
<feature type="region of interest" description="Disordered" evidence="1">
    <location>
        <begin position="103"/>
        <end position="137"/>
    </location>
</feature>